<accession>A0A926URF7</accession>
<dbReference type="Pfam" id="PF13175">
    <property type="entry name" value="AAA_15"/>
    <property type="match status" value="1"/>
</dbReference>
<comment type="caution">
    <text evidence="2">The sequence shown here is derived from an EMBL/GenBank/DDBJ whole genome shotgun (WGS) entry which is preliminary data.</text>
</comment>
<dbReference type="SUPFAM" id="SSF52540">
    <property type="entry name" value="P-loop containing nucleoside triphosphate hydrolases"/>
    <property type="match status" value="1"/>
</dbReference>
<proteinExistence type="predicted"/>
<dbReference type="PANTHER" id="PTHR32182">
    <property type="entry name" value="DNA REPLICATION AND REPAIR PROTEIN RECF"/>
    <property type="match status" value="1"/>
</dbReference>
<keyword evidence="3" id="KW-1185">Reference proteome</keyword>
<reference evidence="2" key="1">
    <citation type="journal article" date="2015" name="ISME J.">
        <title>Draft Genome Sequence of Streptomyces incarnatus NRRL8089, which Produces the Nucleoside Antibiotic Sinefungin.</title>
        <authorList>
            <person name="Oshima K."/>
            <person name="Hattori M."/>
            <person name="Shimizu H."/>
            <person name="Fukuda K."/>
            <person name="Nemoto M."/>
            <person name="Inagaki K."/>
            <person name="Tamura T."/>
        </authorList>
    </citation>
    <scope>NUCLEOTIDE SEQUENCE</scope>
    <source>
        <strain evidence="2">FACHB-1277</strain>
    </source>
</reference>
<reference evidence="2" key="2">
    <citation type="submission" date="2020-08" db="EMBL/GenBank/DDBJ databases">
        <authorList>
            <person name="Chen M."/>
            <person name="Teng W."/>
            <person name="Zhao L."/>
            <person name="Hu C."/>
            <person name="Zhou Y."/>
            <person name="Han B."/>
            <person name="Song L."/>
            <person name="Shu W."/>
        </authorList>
    </citation>
    <scope>NUCLEOTIDE SEQUENCE</scope>
    <source>
        <strain evidence="2">FACHB-1277</strain>
    </source>
</reference>
<evidence type="ECO:0000313" key="2">
    <source>
        <dbReference type="EMBL" id="MBD2149702.1"/>
    </source>
</evidence>
<dbReference type="Proteomes" id="UP000631421">
    <property type="component" value="Unassembled WGS sequence"/>
</dbReference>
<dbReference type="PANTHER" id="PTHR32182:SF22">
    <property type="entry name" value="ATP-DEPENDENT ENDONUCLEASE, OLD FAMILY-RELATED"/>
    <property type="match status" value="1"/>
</dbReference>
<feature type="domain" description="Endonuclease GajA/Old nuclease/RecF-like AAA" evidence="1">
    <location>
        <begin position="1"/>
        <end position="65"/>
    </location>
</feature>
<dbReference type="EMBL" id="JACJPY010000012">
    <property type="protein sequence ID" value="MBD2149702.1"/>
    <property type="molecule type" value="Genomic_DNA"/>
</dbReference>
<dbReference type="GO" id="GO:0000731">
    <property type="term" value="P:DNA synthesis involved in DNA repair"/>
    <property type="evidence" value="ECO:0007669"/>
    <property type="project" value="TreeGrafter"/>
</dbReference>
<dbReference type="AlphaFoldDB" id="A0A926URF7"/>
<evidence type="ECO:0000313" key="3">
    <source>
        <dbReference type="Proteomes" id="UP000631421"/>
    </source>
</evidence>
<sequence>MRIQEIEIKNFRGFNKVHPINLHNVGKNAIIYGENGSGKSSLFLALKYFLSSARKQLSIGDKPNRNLFAAQTDDIYIKLTLNNGIPYEWTKTNIPQSPEILAGYKYSGFLEYRDILATHYLKPTETQVNLFELLVFTLLADIENPATSPRKTFQEHWKNLKEGLPIDNRYKTKIKELESNILNFNEGLNDILDQLQSELTSIFAEFKYDKVTLKFDPVQIFYDQSTKSIKGQKIILNIEFASQKLEGKHPDYLNEAKLSAIGISIYLAALKLNPVQEGDLAILVLDDVLIGLDMSNRLPIIDIIDEHFIDKYQIFLMTYDLEWFETLCEHFVEPNKAKWKAFEFYCADDTELELPIFAERTKGREEYIRRAEEYYAAHDYKAAALYTRSAYEAILKFFCDKYHAPVPYFSKPKNLKADKLWEVVKVHPKSNLDTKIISHVEKANQRILNPLSHSRPVPTYRREIKLAIAVIKQLHDRLQ</sequence>
<name>A0A926URF7_9CYAN</name>
<dbReference type="RefSeq" id="WP_190350070.1">
    <property type="nucleotide sequence ID" value="NZ_JACJPY010000012.1"/>
</dbReference>
<gene>
    <name evidence="2" type="ORF">H6F44_06125</name>
</gene>
<dbReference type="Gene3D" id="3.40.50.300">
    <property type="entry name" value="P-loop containing nucleotide triphosphate hydrolases"/>
    <property type="match status" value="1"/>
</dbReference>
<dbReference type="InterPro" id="IPR027417">
    <property type="entry name" value="P-loop_NTPase"/>
</dbReference>
<evidence type="ECO:0000259" key="1">
    <source>
        <dbReference type="Pfam" id="PF13175"/>
    </source>
</evidence>
<organism evidence="2 3">
    <name type="scientific">Pseudanabaena cinerea FACHB-1277</name>
    <dbReference type="NCBI Taxonomy" id="2949581"/>
    <lineage>
        <taxon>Bacteria</taxon>
        <taxon>Bacillati</taxon>
        <taxon>Cyanobacteriota</taxon>
        <taxon>Cyanophyceae</taxon>
        <taxon>Pseudanabaenales</taxon>
        <taxon>Pseudanabaenaceae</taxon>
        <taxon>Pseudanabaena</taxon>
        <taxon>Pseudanabaena cinerea</taxon>
    </lineage>
</organism>
<dbReference type="GO" id="GO:0006302">
    <property type="term" value="P:double-strand break repair"/>
    <property type="evidence" value="ECO:0007669"/>
    <property type="project" value="TreeGrafter"/>
</dbReference>
<protein>
    <submittedName>
        <fullName evidence="2">AAA family ATPase</fullName>
    </submittedName>
</protein>
<dbReference type="InterPro" id="IPR041685">
    <property type="entry name" value="AAA_GajA/Old/RecF-like"/>
</dbReference>